<dbReference type="AlphaFoldDB" id="A0AB40D7U0"/>
<name>A0AB40D7U0_DIOCR</name>
<dbReference type="GeneID" id="120284109"/>
<dbReference type="InterPro" id="IPR043502">
    <property type="entry name" value="DNA/RNA_pol_sf"/>
</dbReference>
<organism evidence="2 3">
    <name type="scientific">Dioscorea cayennensis subsp. rotundata</name>
    <name type="common">White Guinea yam</name>
    <name type="synonym">Dioscorea rotundata</name>
    <dbReference type="NCBI Taxonomy" id="55577"/>
    <lineage>
        <taxon>Eukaryota</taxon>
        <taxon>Viridiplantae</taxon>
        <taxon>Streptophyta</taxon>
        <taxon>Embryophyta</taxon>
        <taxon>Tracheophyta</taxon>
        <taxon>Spermatophyta</taxon>
        <taxon>Magnoliopsida</taxon>
        <taxon>Liliopsida</taxon>
        <taxon>Dioscoreales</taxon>
        <taxon>Dioscoreaceae</taxon>
        <taxon>Dioscorea</taxon>
    </lineage>
</organism>
<reference evidence="3" key="1">
    <citation type="submission" date="2025-08" db="UniProtKB">
        <authorList>
            <consortium name="RefSeq"/>
        </authorList>
    </citation>
    <scope>IDENTIFICATION</scope>
</reference>
<accession>A0AB40D7U0</accession>
<proteinExistence type="predicted"/>
<protein>
    <submittedName>
        <fullName evidence="3">Uncharacterized mitochondrial protein AtMg00860-like</fullName>
    </submittedName>
</protein>
<dbReference type="InterPro" id="IPR051320">
    <property type="entry name" value="Viral_Replic_Matur_Polypro"/>
</dbReference>
<dbReference type="RefSeq" id="XP_039146847.1">
    <property type="nucleotide sequence ID" value="XM_039290913.1"/>
</dbReference>
<dbReference type="PANTHER" id="PTHR33064:SF37">
    <property type="entry name" value="RIBONUCLEASE H"/>
    <property type="match status" value="1"/>
</dbReference>
<sequence>MSKFILVFFDDVLVYSLTWEEHLHHLRTIFETFRQHRLVAMLSKCAFTCSTIAYLGHRISSVGVEIDPKKILASQQWPFPTTVRGLCGFLGLTGYYRQFVPHYASLASSLTDLLCKNAFVWTMEATTAFEALKIVLTTTLVL</sequence>
<dbReference type="PANTHER" id="PTHR33064">
    <property type="entry name" value="POL PROTEIN"/>
    <property type="match status" value="1"/>
</dbReference>
<evidence type="ECO:0000259" key="1">
    <source>
        <dbReference type="Pfam" id="PF00078"/>
    </source>
</evidence>
<dbReference type="Gene3D" id="3.30.70.270">
    <property type="match status" value="2"/>
</dbReference>
<dbReference type="Pfam" id="PF00078">
    <property type="entry name" value="RVT_1"/>
    <property type="match status" value="1"/>
</dbReference>
<dbReference type="SUPFAM" id="SSF56672">
    <property type="entry name" value="DNA/RNA polymerases"/>
    <property type="match status" value="1"/>
</dbReference>
<dbReference type="Proteomes" id="UP001515500">
    <property type="component" value="Chromosome 19"/>
</dbReference>
<evidence type="ECO:0000313" key="3">
    <source>
        <dbReference type="RefSeq" id="XP_039146847.1"/>
    </source>
</evidence>
<dbReference type="InterPro" id="IPR000477">
    <property type="entry name" value="RT_dom"/>
</dbReference>
<gene>
    <name evidence="3" type="primary">LOC120284109</name>
</gene>
<keyword evidence="2" id="KW-1185">Reference proteome</keyword>
<dbReference type="FunFam" id="3.30.70.270:FF:000020">
    <property type="entry name" value="Transposon Tf2-6 polyprotein-like Protein"/>
    <property type="match status" value="1"/>
</dbReference>
<dbReference type="InterPro" id="IPR043128">
    <property type="entry name" value="Rev_trsase/Diguanyl_cyclase"/>
</dbReference>
<evidence type="ECO:0000313" key="2">
    <source>
        <dbReference type="Proteomes" id="UP001515500"/>
    </source>
</evidence>
<feature type="domain" description="Reverse transcriptase" evidence="1">
    <location>
        <begin position="3"/>
        <end position="59"/>
    </location>
</feature>